<dbReference type="InterPro" id="IPR044036">
    <property type="entry name" value="DUF5752"/>
</dbReference>
<organism evidence="1 2">
    <name type="scientific">bacterium (Candidatus Gribaldobacteria) CG08_land_8_20_14_0_20_39_15</name>
    <dbReference type="NCBI Taxonomy" id="2014273"/>
    <lineage>
        <taxon>Bacteria</taxon>
        <taxon>Candidatus Gribaldobacteria</taxon>
    </lineage>
</organism>
<dbReference type="AlphaFoldDB" id="A0A2M6XTW7"/>
<protein>
    <submittedName>
        <fullName evidence="1">Uncharacterized protein</fullName>
    </submittedName>
</protein>
<proteinExistence type="predicted"/>
<evidence type="ECO:0000313" key="1">
    <source>
        <dbReference type="EMBL" id="PIU14443.1"/>
    </source>
</evidence>
<evidence type="ECO:0000313" key="2">
    <source>
        <dbReference type="Proteomes" id="UP000229784"/>
    </source>
</evidence>
<gene>
    <name evidence="1" type="ORF">COT20_02670</name>
</gene>
<dbReference type="Pfam" id="PF19027">
    <property type="entry name" value="DUF5752"/>
    <property type="match status" value="1"/>
</dbReference>
<reference evidence="2" key="1">
    <citation type="submission" date="2017-09" db="EMBL/GenBank/DDBJ databases">
        <title>Depth-based differentiation of microbial function through sediment-hosted aquifers and enrichment of novel symbionts in the deep terrestrial subsurface.</title>
        <authorList>
            <person name="Probst A.J."/>
            <person name="Ladd B."/>
            <person name="Jarett J.K."/>
            <person name="Geller-Mcgrath D.E."/>
            <person name="Sieber C.M.K."/>
            <person name="Emerson J.B."/>
            <person name="Anantharaman K."/>
            <person name="Thomas B.C."/>
            <person name="Malmstrom R."/>
            <person name="Stieglmeier M."/>
            <person name="Klingl A."/>
            <person name="Woyke T."/>
            <person name="Ryan C.M."/>
            <person name="Banfield J.F."/>
        </authorList>
    </citation>
    <scope>NUCLEOTIDE SEQUENCE [LARGE SCALE GENOMIC DNA]</scope>
</reference>
<comment type="caution">
    <text evidence="1">The sequence shown here is derived from an EMBL/GenBank/DDBJ whole genome shotgun (WGS) entry which is preliminary data.</text>
</comment>
<accession>A0A2M6XTW7</accession>
<name>A0A2M6XTW7_9BACT</name>
<dbReference type="EMBL" id="PEXQ01000066">
    <property type="protein sequence ID" value="PIU14443.1"/>
    <property type="molecule type" value="Genomic_DNA"/>
</dbReference>
<sequence length="95" mass="10749">MTKITIKKSAKKSTYVNVPPEKSFWFCDGQVAKNLKELAVILEKMPQNVFEHHANNNKNDFSRWIADVFGDVALAKGIQKINSSKVMAKKIKAKL</sequence>
<dbReference type="Proteomes" id="UP000229784">
    <property type="component" value="Unassembled WGS sequence"/>
</dbReference>